<protein>
    <submittedName>
        <fullName evidence="1">Uncharacterized protein</fullName>
    </submittedName>
</protein>
<accession>A0ABR2SNS3</accession>
<evidence type="ECO:0000313" key="2">
    <source>
        <dbReference type="Proteomes" id="UP001396334"/>
    </source>
</evidence>
<dbReference type="Proteomes" id="UP001396334">
    <property type="component" value="Unassembled WGS sequence"/>
</dbReference>
<keyword evidence="2" id="KW-1185">Reference proteome</keyword>
<proteinExistence type="predicted"/>
<evidence type="ECO:0000313" key="1">
    <source>
        <dbReference type="EMBL" id="KAK9026926.1"/>
    </source>
</evidence>
<comment type="caution">
    <text evidence="1">The sequence shown here is derived from an EMBL/GenBank/DDBJ whole genome shotgun (WGS) entry which is preliminary data.</text>
</comment>
<reference evidence="1 2" key="1">
    <citation type="journal article" date="2024" name="G3 (Bethesda)">
        <title>Genome assembly of Hibiscus sabdariffa L. provides insights into metabolisms of medicinal natural products.</title>
        <authorList>
            <person name="Kim T."/>
        </authorList>
    </citation>
    <scope>NUCLEOTIDE SEQUENCE [LARGE SCALE GENOMIC DNA]</scope>
    <source>
        <strain evidence="1">TK-2024</strain>
        <tissue evidence="1">Old leaves</tissue>
    </source>
</reference>
<gene>
    <name evidence="1" type="ORF">V6N11_066784</name>
</gene>
<dbReference type="EMBL" id="JBBPBN010000012">
    <property type="protein sequence ID" value="KAK9026926.1"/>
    <property type="molecule type" value="Genomic_DNA"/>
</dbReference>
<sequence length="147" mass="16963">MPVGYGSPIGHGSGYGYDFRGEIGRVYRHYYRQMFWTKLRQSNYLRTGSDQIRHDGVGLTRDNSRFAQHICSYSGRHCLEEDLVSTGASTVRRHLASSALRGIFHLDVKDMDHVLRHCVLARSPWIRVVRPDMLNDFMEVSFSISLR</sequence>
<organism evidence="1 2">
    <name type="scientific">Hibiscus sabdariffa</name>
    <name type="common">roselle</name>
    <dbReference type="NCBI Taxonomy" id="183260"/>
    <lineage>
        <taxon>Eukaryota</taxon>
        <taxon>Viridiplantae</taxon>
        <taxon>Streptophyta</taxon>
        <taxon>Embryophyta</taxon>
        <taxon>Tracheophyta</taxon>
        <taxon>Spermatophyta</taxon>
        <taxon>Magnoliopsida</taxon>
        <taxon>eudicotyledons</taxon>
        <taxon>Gunneridae</taxon>
        <taxon>Pentapetalae</taxon>
        <taxon>rosids</taxon>
        <taxon>malvids</taxon>
        <taxon>Malvales</taxon>
        <taxon>Malvaceae</taxon>
        <taxon>Malvoideae</taxon>
        <taxon>Hibiscus</taxon>
    </lineage>
</organism>
<name>A0ABR2SNS3_9ROSI</name>